<dbReference type="Pfam" id="PF12146">
    <property type="entry name" value="Hydrolase_4"/>
    <property type="match status" value="1"/>
</dbReference>
<keyword evidence="3" id="KW-1185">Reference proteome</keyword>
<dbReference type="InterPro" id="IPR029058">
    <property type="entry name" value="AB_hydrolase_fold"/>
</dbReference>
<evidence type="ECO:0000313" key="2">
    <source>
        <dbReference type="EMBL" id="OAT81231.1"/>
    </source>
</evidence>
<accession>A0A1B7LDP6</accession>
<evidence type="ECO:0000259" key="1">
    <source>
        <dbReference type="Pfam" id="PF12146"/>
    </source>
</evidence>
<dbReference type="EMBL" id="LYVF01000165">
    <property type="protein sequence ID" value="OAT81231.1"/>
    <property type="molecule type" value="Genomic_DNA"/>
</dbReference>
<organism evidence="2 3">
    <name type="scientific">Desulfotomaculum copahuensis</name>
    <dbReference type="NCBI Taxonomy" id="1838280"/>
    <lineage>
        <taxon>Bacteria</taxon>
        <taxon>Bacillati</taxon>
        <taxon>Bacillota</taxon>
        <taxon>Clostridia</taxon>
        <taxon>Eubacteriales</taxon>
        <taxon>Desulfotomaculaceae</taxon>
        <taxon>Desulfotomaculum</taxon>
    </lineage>
</organism>
<name>A0A1B7LDP6_9FIRM</name>
<protein>
    <recommendedName>
        <fullName evidence="1">Serine aminopeptidase S33 domain-containing protein</fullName>
    </recommendedName>
</protein>
<dbReference type="SUPFAM" id="SSF53474">
    <property type="entry name" value="alpha/beta-Hydrolases"/>
    <property type="match status" value="1"/>
</dbReference>
<dbReference type="Gene3D" id="3.40.50.1820">
    <property type="entry name" value="alpha/beta hydrolase"/>
    <property type="match status" value="1"/>
</dbReference>
<comment type="caution">
    <text evidence="2">The sequence shown here is derived from an EMBL/GenBank/DDBJ whole genome shotgun (WGS) entry which is preliminary data.</text>
</comment>
<reference evidence="2 3" key="1">
    <citation type="submission" date="2016-04" db="EMBL/GenBank/DDBJ databases">
        <authorList>
            <person name="Evans L.H."/>
            <person name="Alamgir A."/>
            <person name="Owens N."/>
            <person name="Weber N.D."/>
            <person name="Virtaneva K."/>
            <person name="Barbian K."/>
            <person name="Babar A."/>
            <person name="Rosenke K."/>
        </authorList>
    </citation>
    <scope>NUCLEOTIDE SEQUENCE [LARGE SCALE GENOMIC DNA]</scope>
    <source>
        <strain evidence="2 3">LMa1</strain>
    </source>
</reference>
<dbReference type="AlphaFoldDB" id="A0A1B7LDP6"/>
<sequence length="142" mass="16237">MGRAISLHLAARFQLAGVVTVCAPVYINLMRYLTLAWKFFRCLDKEIWLDIQDVQARALYSGSECVNPLCGLEFLKLLRQTRCGLKNVNAPLLIFQALEDRIILPENSLQIYRSVSSRQKDIVWIDQFEACARSRQTETSGI</sequence>
<feature type="domain" description="Serine aminopeptidase S33" evidence="1">
    <location>
        <begin position="70"/>
        <end position="128"/>
    </location>
</feature>
<dbReference type="OrthoDB" id="9786110at2"/>
<evidence type="ECO:0000313" key="3">
    <source>
        <dbReference type="Proteomes" id="UP000078532"/>
    </source>
</evidence>
<proteinExistence type="predicted"/>
<dbReference type="InterPro" id="IPR022742">
    <property type="entry name" value="Hydrolase_4"/>
</dbReference>
<gene>
    <name evidence="2" type="ORF">A6M21_00055</name>
</gene>
<dbReference type="Proteomes" id="UP000078532">
    <property type="component" value="Unassembled WGS sequence"/>
</dbReference>